<feature type="transmembrane region" description="Helical" evidence="2">
    <location>
        <begin position="258"/>
        <end position="285"/>
    </location>
</feature>
<comment type="caution">
    <text evidence="3">The sequence shown here is derived from an EMBL/GenBank/DDBJ whole genome shotgun (WGS) entry which is preliminary data.</text>
</comment>
<feature type="transmembrane region" description="Helical" evidence="2">
    <location>
        <begin position="116"/>
        <end position="134"/>
    </location>
</feature>
<keyword evidence="4" id="KW-1185">Reference proteome</keyword>
<evidence type="ECO:0000313" key="3">
    <source>
        <dbReference type="EMBL" id="KAK3678118.1"/>
    </source>
</evidence>
<organism evidence="3 4">
    <name type="scientific">Recurvomyces mirabilis</name>
    <dbReference type="NCBI Taxonomy" id="574656"/>
    <lineage>
        <taxon>Eukaryota</taxon>
        <taxon>Fungi</taxon>
        <taxon>Dikarya</taxon>
        <taxon>Ascomycota</taxon>
        <taxon>Pezizomycotina</taxon>
        <taxon>Dothideomycetes</taxon>
        <taxon>Dothideomycetidae</taxon>
        <taxon>Mycosphaerellales</taxon>
        <taxon>Teratosphaeriaceae</taxon>
        <taxon>Recurvomyces</taxon>
    </lineage>
</organism>
<proteinExistence type="predicted"/>
<accession>A0AAE0WUN6</accession>
<feature type="region of interest" description="Disordered" evidence="1">
    <location>
        <begin position="355"/>
        <end position="374"/>
    </location>
</feature>
<feature type="transmembrane region" description="Helical" evidence="2">
    <location>
        <begin position="146"/>
        <end position="166"/>
    </location>
</feature>
<feature type="transmembrane region" description="Helical" evidence="2">
    <location>
        <begin position="80"/>
        <end position="104"/>
    </location>
</feature>
<keyword evidence="2" id="KW-0812">Transmembrane</keyword>
<protein>
    <submittedName>
        <fullName evidence="3">Uncharacterized protein</fullName>
    </submittedName>
</protein>
<reference evidence="3" key="1">
    <citation type="submission" date="2023-07" db="EMBL/GenBank/DDBJ databases">
        <title>Black Yeasts Isolated from many extreme environments.</title>
        <authorList>
            <person name="Coleine C."/>
            <person name="Stajich J.E."/>
            <person name="Selbmann L."/>
        </authorList>
    </citation>
    <scope>NUCLEOTIDE SEQUENCE</scope>
    <source>
        <strain evidence="3">CCFEE 5485</strain>
    </source>
</reference>
<keyword evidence="2" id="KW-0472">Membrane</keyword>
<evidence type="ECO:0000256" key="2">
    <source>
        <dbReference type="SAM" id="Phobius"/>
    </source>
</evidence>
<evidence type="ECO:0000313" key="4">
    <source>
        <dbReference type="Proteomes" id="UP001274830"/>
    </source>
</evidence>
<feature type="transmembrane region" description="Helical" evidence="2">
    <location>
        <begin position="178"/>
        <end position="202"/>
    </location>
</feature>
<gene>
    <name evidence="3" type="ORF">LTR78_002213</name>
</gene>
<dbReference type="AlphaFoldDB" id="A0AAE0WUN6"/>
<keyword evidence="2" id="KW-1133">Transmembrane helix</keyword>
<sequence length="374" mass="41434">MAVHTSSPNANAFVRFMRKAYNPIGFKKGYNFILFFIFAGALFGFCLAKIQSLNVNGYWMNHNAPGESFWFGPDNRFYNIMIHIHLCTCIPAGLLGVWQFVPVIRYKALIFHRINGYIVILLLLVSNVGAVGVARRAFGGSLATQVFVGVLALLTTTSIFLAWWNIKVLQIDQHRAWMLRLFVYLGTIVTIRLITIVIAAVLSQGSKYFTYFMVMECQKIASMAGPELLQSYPTCITNPYGLTIVRANFTAPVNVAEVAAALALPFGVSCWLALTLHVIGIELYLRLTPVEGERLRRVSYERQLERGLEPAGSAGLVVERLGDAEPWTPPTKAKESVPSVSGSWDAKLTPEIAQSLSRGSSLKDVRRPVAALSR</sequence>
<dbReference type="InterPro" id="IPR018750">
    <property type="entry name" value="DUF2306_membrane"/>
</dbReference>
<dbReference type="Pfam" id="PF10067">
    <property type="entry name" value="DUF2306"/>
    <property type="match status" value="1"/>
</dbReference>
<evidence type="ECO:0000256" key="1">
    <source>
        <dbReference type="SAM" id="MobiDB-lite"/>
    </source>
</evidence>
<dbReference type="EMBL" id="JAUTXT010000005">
    <property type="protein sequence ID" value="KAK3678118.1"/>
    <property type="molecule type" value="Genomic_DNA"/>
</dbReference>
<name>A0AAE0WUN6_9PEZI</name>
<dbReference type="Proteomes" id="UP001274830">
    <property type="component" value="Unassembled WGS sequence"/>
</dbReference>
<feature type="region of interest" description="Disordered" evidence="1">
    <location>
        <begin position="324"/>
        <end position="344"/>
    </location>
</feature>